<dbReference type="GO" id="GO:0006281">
    <property type="term" value="P:DNA repair"/>
    <property type="evidence" value="ECO:0007669"/>
    <property type="project" value="UniProtKB-KW"/>
</dbReference>
<dbReference type="GO" id="GO:0046872">
    <property type="term" value="F:metal ion binding"/>
    <property type="evidence" value="ECO:0007669"/>
    <property type="project" value="UniProtKB-KW"/>
</dbReference>
<dbReference type="SUPFAM" id="SSF52540">
    <property type="entry name" value="P-loop containing nucleoside triphosphate hydrolases"/>
    <property type="match status" value="1"/>
</dbReference>
<dbReference type="PROSITE" id="PS50967">
    <property type="entry name" value="HRDC"/>
    <property type="match status" value="1"/>
</dbReference>
<comment type="caution">
    <text evidence="20">The sequence shown here is derived from an EMBL/GenBank/DDBJ whole genome shotgun (WGS) entry which is preliminary data.</text>
</comment>
<keyword evidence="10" id="KW-0067">ATP-binding</keyword>
<keyword evidence="8 20" id="KW-0347">Helicase</keyword>
<dbReference type="GO" id="GO:0043590">
    <property type="term" value="C:bacterial nucleoid"/>
    <property type="evidence" value="ECO:0007669"/>
    <property type="project" value="TreeGrafter"/>
</dbReference>
<evidence type="ECO:0000256" key="3">
    <source>
        <dbReference type="ARBA" id="ARBA00005446"/>
    </source>
</evidence>
<dbReference type="Pfam" id="PF00570">
    <property type="entry name" value="HRDC"/>
    <property type="match status" value="1"/>
</dbReference>
<dbReference type="SUPFAM" id="SSF46785">
    <property type="entry name" value="Winged helix' DNA-binding domain"/>
    <property type="match status" value="1"/>
</dbReference>
<dbReference type="Pfam" id="PF09382">
    <property type="entry name" value="RQC"/>
    <property type="match status" value="1"/>
</dbReference>
<accession>U6FD68</accession>
<keyword evidence="14" id="KW-0413">Isomerase</keyword>
<evidence type="ECO:0000256" key="12">
    <source>
        <dbReference type="ARBA" id="ARBA00023172"/>
    </source>
</evidence>
<evidence type="ECO:0000256" key="10">
    <source>
        <dbReference type="ARBA" id="ARBA00022840"/>
    </source>
</evidence>
<evidence type="ECO:0000256" key="1">
    <source>
        <dbReference type="ARBA" id="ARBA00001946"/>
    </source>
</evidence>
<feature type="domain" description="Helicase C-terminal" evidence="19">
    <location>
        <begin position="218"/>
        <end position="362"/>
    </location>
</feature>
<evidence type="ECO:0000256" key="15">
    <source>
        <dbReference type="ARBA" id="ARBA00034617"/>
    </source>
</evidence>
<comment type="cofactor">
    <cofactor evidence="2">
        <name>Zn(2+)</name>
        <dbReference type="ChEBI" id="CHEBI:29105"/>
    </cofactor>
</comment>
<dbReference type="NCBIfam" id="TIGR00614">
    <property type="entry name" value="recQ_fam"/>
    <property type="match status" value="1"/>
</dbReference>
<evidence type="ECO:0000256" key="6">
    <source>
        <dbReference type="ARBA" id="ARBA00022763"/>
    </source>
</evidence>
<evidence type="ECO:0000256" key="7">
    <source>
        <dbReference type="ARBA" id="ARBA00022801"/>
    </source>
</evidence>
<dbReference type="InterPro" id="IPR044876">
    <property type="entry name" value="HRDC_dom_sf"/>
</dbReference>
<evidence type="ECO:0000256" key="4">
    <source>
        <dbReference type="ARBA" id="ARBA00022723"/>
    </source>
</evidence>
<dbReference type="GO" id="GO:0009378">
    <property type="term" value="F:four-way junction helicase activity"/>
    <property type="evidence" value="ECO:0007669"/>
    <property type="project" value="TreeGrafter"/>
</dbReference>
<dbReference type="SMART" id="SM00490">
    <property type="entry name" value="HELICc"/>
    <property type="match status" value="1"/>
</dbReference>
<keyword evidence="7 20" id="KW-0378">Hydrolase</keyword>
<dbReference type="InterPro" id="IPR027417">
    <property type="entry name" value="P-loop_NTPase"/>
</dbReference>
<dbReference type="InterPro" id="IPR032284">
    <property type="entry name" value="RecQ_Zn-bd"/>
</dbReference>
<feature type="domain" description="HRDC" evidence="17">
    <location>
        <begin position="515"/>
        <end position="590"/>
    </location>
</feature>
<dbReference type="GO" id="GO:0006310">
    <property type="term" value="P:DNA recombination"/>
    <property type="evidence" value="ECO:0007669"/>
    <property type="project" value="UniProtKB-UniRule"/>
</dbReference>
<evidence type="ECO:0000259" key="19">
    <source>
        <dbReference type="PROSITE" id="PS51194"/>
    </source>
</evidence>
<dbReference type="EC" id="5.6.2.4" evidence="16"/>
<keyword evidence="5" id="KW-0547">Nucleotide-binding</keyword>
<keyword evidence="4" id="KW-0479">Metal-binding</keyword>
<dbReference type="Gene3D" id="1.10.10.10">
    <property type="entry name" value="Winged helix-like DNA-binding domain superfamily/Winged helix DNA-binding domain"/>
    <property type="match status" value="1"/>
</dbReference>
<evidence type="ECO:0000256" key="13">
    <source>
        <dbReference type="ARBA" id="ARBA00023204"/>
    </source>
</evidence>
<dbReference type="Gene3D" id="3.40.50.300">
    <property type="entry name" value="P-loop containing nucleotide triphosphate hydrolases"/>
    <property type="match status" value="2"/>
</dbReference>
<dbReference type="NCBIfam" id="TIGR01389">
    <property type="entry name" value="recQ"/>
    <property type="match status" value="1"/>
</dbReference>
<dbReference type="FunFam" id="3.40.50.300:FF:000296">
    <property type="entry name" value="ATP-dependent DNA helicase RecQ"/>
    <property type="match status" value="1"/>
</dbReference>
<dbReference type="AlphaFoldDB" id="U6FD68"/>
<dbReference type="CDD" id="cd17920">
    <property type="entry name" value="DEXHc_RecQ"/>
    <property type="match status" value="1"/>
</dbReference>
<dbReference type="RefSeq" id="WP_023191948.1">
    <property type="nucleotide sequence ID" value="NZ_HG531099.1"/>
</dbReference>
<dbReference type="CDD" id="cd18794">
    <property type="entry name" value="SF2_C_RecQ"/>
    <property type="match status" value="1"/>
</dbReference>
<dbReference type="InterPro" id="IPR036388">
    <property type="entry name" value="WH-like_DNA-bd_sf"/>
</dbReference>
<evidence type="ECO:0000259" key="18">
    <source>
        <dbReference type="PROSITE" id="PS51192"/>
    </source>
</evidence>
<evidence type="ECO:0000256" key="9">
    <source>
        <dbReference type="ARBA" id="ARBA00022833"/>
    </source>
</evidence>
<name>U6FD68_LACHE</name>
<comment type="similarity">
    <text evidence="3">Belongs to the helicase family. RecQ subfamily.</text>
</comment>
<feature type="domain" description="Helicase ATP-binding" evidence="18">
    <location>
        <begin position="24"/>
        <end position="193"/>
    </location>
</feature>
<dbReference type="Pfam" id="PF16124">
    <property type="entry name" value="RecQ_Zn_bind"/>
    <property type="match status" value="1"/>
</dbReference>
<dbReference type="InterPro" id="IPR018982">
    <property type="entry name" value="RQC_domain"/>
</dbReference>
<dbReference type="PROSITE" id="PS51194">
    <property type="entry name" value="HELICASE_CTER"/>
    <property type="match status" value="1"/>
</dbReference>
<organism evidence="20">
    <name type="scientific">Lactobacillus helveticus CIRM-BIA 104</name>
    <dbReference type="NCBI Taxonomy" id="1226333"/>
    <lineage>
        <taxon>Bacteria</taxon>
        <taxon>Bacillati</taxon>
        <taxon>Bacillota</taxon>
        <taxon>Bacilli</taxon>
        <taxon>Lactobacillales</taxon>
        <taxon>Lactobacillaceae</taxon>
        <taxon>Lactobacillus</taxon>
    </lineage>
</organism>
<dbReference type="SMART" id="SM00487">
    <property type="entry name" value="DEXDc"/>
    <property type="match status" value="1"/>
</dbReference>
<dbReference type="GO" id="GO:0043138">
    <property type="term" value="F:3'-5' DNA helicase activity"/>
    <property type="evidence" value="ECO:0007669"/>
    <property type="project" value="UniProtKB-EC"/>
</dbReference>
<dbReference type="PANTHER" id="PTHR13710:SF105">
    <property type="entry name" value="ATP-DEPENDENT DNA HELICASE Q1"/>
    <property type="match status" value="1"/>
</dbReference>
<evidence type="ECO:0000256" key="5">
    <source>
        <dbReference type="ARBA" id="ARBA00022741"/>
    </source>
</evidence>
<keyword evidence="11" id="KW-0238">DNA-binding</keyword>
<dbReference type="InterPro" id="IPR006293">
    <property type="entry name" value="DNA_helicase_ATP-dep_RecQ_bac"/>
</dbReference>
<evidence type="ECO:0000313" key="20">
    <source>
        <dbReference type="EMBL" id="CDI60995.1"/>
    </source>
</evidence>
<dbReference type="InterPro" id="IPR001650">
    <property type="entry name" value="Helicase_C-like"/>
</dbReference>
<dbReference type="EMBL" id="CBUL010000152">
    <property type="protein sequence ID" value="CDI60995.1"/>
    <property type="molecule type" value="Genomic_DNA"/>
</dbReference>
<dbReference type="SUPFAM" id="SSF47819">
    <property type="entry name" value="HRDC-like"/>
    <property type="match status" value="1"/>
</dbReference>
<keyword evidence="6" id="KW-0227">DNA damage</keyword>
<dbReference type="GO" id="GO:0006260">
    <property type="term" value="P:DNA replication"/>
    <property type="evidence" value="ECO:0007669"/>
    <property type="project" value="InterPro"/>
</dbReference>
<dbReference type="PROSITE" id="PS51192">
    <property type="entry name" value="HELICASE_ATP_BIND_1"/>
    <property type="match status" value="1"/>
</dbReference>
<dbReference type="GO" id="GO:0016787">
    <property type="term" value="F:hydrolase activity"/>
    <property type="evidence" value="ECO:0007669"/>
    <property type="project" value="UniProtKB-KW"/>
</dbReference>
<keyword evidence="12" id="KW-0233">DNA recombination</keyword>
<evidence type="ECO:0000256" key="16">
    <source>
        <dbReference type="NCBIfam" id="TIGR01389"/>
    </source>
</evidence>
<dbReference type="Pfam" id="PF00271">
    <property type="entry name" value="Helicase_C"/>
    <property type="match status" value="1"/>
</dbReference>
<dbReference type="SMART" id="SM00341">
    <property type="entry name" value="HRDC"/>
    <property type="match status" value="1"/>
</dbReference>
<evidence type="ECO:0000256" key="11">
    <source>
        <dbReference type="ARBA" id="ARBA00023125"/>
    </source>
</evidence>
<dbReference type="InterPro" id="IPR002121">
    <property type="entry name" value="HRDC_dom"/>
</dbReference>
<evidence type="ECO:0000256" key="14">
    <source>
        <dbReference type="ARBA" id="ARBA00023235"/>
    </source>
</evidence>
<comment type="catalytic activity">
    <reaction evidence="15">
        <text>Couples ATP hydrolysis with the unwinding of duplex DNA by translocating in the 3'-5' direction.</text>
        <dbReference type="EC" id="5.6.2.4"/>
    </reaction>
</comment>
<dbReference type="InterPro" id="IPR004589">
    <property type="entry name" value="DNA_helicase_ATP-dep_RecQ"/>
</dbReference>
<keyword evidence="13" id="KW-0234">DNA repair</keyword>
<evidence type="ECO:0000256" key="8">
    <source>
        <dbReference type="ARBA" id="ARBA00022806"/>
    </source>
</evidence>
<dbReference type="InterPro" id="IPR010997">
    <property type="entry name" value="HRDC-like_sf"/>
</dbReference>
<reference evidence="20" key="1">
    <citation type="submission" date="2013-09" db="EMBL/GenBank/DDBJ databases">
        <title>Draft Genome Sequence of five Lactobacillus helveticus strains CIRM-BIA 101T, 103, 104, 951 and 953 isolated from milk product.</title>
        <authorList>
            <person name="Valence F."/>
            <person name="Chuat V."/>
            <person name="Ma L."/>
            <person name="Creno S."/>
            <person name="Falentin H."/>
            <person name="Lortal S."/>
            <person name="Bizet C."/>
            <person name="Clermont D."/>
            <person name="Loux V."/>
            <person name="Bouchier C."/>
            <person name="Cousin S."/>
        </authorList>
    </citation>
    <scope>NUCLEOTIDE SEQUENCE [LARGE SCALE GENOMIC DNA]</scope>
    <source>
        <strain evidence="20">CIRM-BIA 104</strain>
    </source>
</reference>
<dbReference type="InterPro" id="IPR011545">
    <property type="entry name" value="DEAD/DEAH_box_helicase_dom"/>
</dbReference>
<dbReference type="GO" id="GO:0005737">
    <property type="term" value="C:cytoplasm"/>
    <property type="evidence" value="ECO:0007669"/>
    <property type="project" value="TreeGrafter"/>
</dbReference>
<dbReference type="InterPro" id="IPR036390">
    <property type="entry name" value="WH_DNA-bd_sf"/>
</dbReference>
<dbReference type="Pfam" id="PF00270">
    <property type="entry name" value="DEAD"/>
    <property type="match status" value="1"/>
</dbReference>
<evidence type="ECO:0000256" key="2">
    <source>
        <dbReference type="ARBA" id="ARBA00001947"/>
    </source>
</evidence>
<dbReference type="Gene3D" id="1.10.150.80">
    <property type="entry name" value="HRDC domain"/>
    <property type="match status" value="1"/>
</dbReference>
<comment type="cofactor">
    <cofactor evidence="1">
        <name>Mg(2+)</name>
        <dbReference type="ChEBI" id="CHEBI:18420"/>
    </cofactor>
</comment>
<keyword evidence="9" id="KW-0862">Zinc</keyword>
<dbReference type="Proteomes" id="UP000017247">
    <property type="component" value="Unassembled WGS sequence"/>
</dbReference>
<dbReference type="HOGENOM" id="CLU_001103_14_3_9"/>
<protein>
    <recommendedName>
        <fullName evidence="16">DNA helicase RecQ</fullName>
        <ecNumber evidence="16">5.6.2.4</ecNumber>
    </recommendedName>
</protein>
<sequence>MNPEKILKQTFGYSSFRPGQKKVIDLILNRKNVLAVMPTGAGKSLCYQVPALMNEGVTLVISPLISLMKDQIDSLKQNGINAAALNSTTPQEEVNPILRQAYEGKIKLIYITPERLAMDYFRYQLNFLDVDLVAVDEAHCISQWGHDFRPAYRQIFEGINSLKSKPTILALTATATPAVQDDIGQQLNIPQENFIITSFARPNISFKVVNSPQNTQLYIAQYIKAHPDDAGIIYTNTRKKVESLTDYLAKKGISVGAYHGGMDAKERSQIQEAFQFDEFQVIVATNAFGMGIDKSNVRFVVHASSARNIESYYQEAGRAGRDGEESEAVMIYHPGDLHQYRYFIEESDADQKYKELQYQKLQAITDYVNTGECLQQFIVRYFGQDCPPCGKCSNCLNQGDLKNITTDAQKVIALVYELDGLFGKNIVAQCLVGSTSQRMQEIHADQYEHFNSLKISQKEAVSLIDYLIASGYLKIEGIKYPLVHVTNRGWDVLDGKATVKRRISKIQKRKQSFAQDADTNLFKALREKRKELAKKQRVPAFMIFSDRSLHDMTKIKPQNENDFLEVSGVGQAKLKKYGQIMLKVIEKFAN</sequence>
<dbReference type="GO" id="GO:0030894">
    <property type="term" value="C:replisome"/>
    <property type="evidence" value="ECO:0007669"/>
    <property type="project" value="TreeGrafter"/>
</dbReference>
<gene>
    <name evidence="20" type="ORF">LHCIRMBIA104_00665</name>
</gene>
<evidence type="ECO:0000259" key="17">
    <source>
        <dbReference type="PROSITE" id="PS50967"/>
    </source>
</evidence>
<dbReference type="GO" id="GO:0009432">
    <property type="term" value="P:SOS response"/>
    <property type="evidence" value="ECO:0007669"/>
    <property type="project" value="UniProtKB-UniRule"/>
</dbReference>
<dbReference type="InterPro" id="IPR014001">
    <property type="entry name" value="Helicase_ATP-bd"/>
</dbReference>
<dbReference type="GO" id="GO:0003677">
    <property type="term" value="F:DNA binding"/>
    <property type="evidence" value="ECO:0007669"/>
    <property type="project" value="UniProtKB-KW"/>
</dbReference>
<dbReference type="SMART" id="SM00956">
    <property type="entry name" value="RQC"/>
    <property type="match status" value="1"/>
</dbReference>
<dbReference type="PANTHER" id="PTHR13710">
    <property type="entry name" value="DNA HELICASE RECQ FAMILY MEMBER"/>
    <property type="match status" value="1"/>
</dbReference>
<dbReference type="GO" id="GO:0005524">
    <property type="term" value="F:ATP binding"/>
    <property type="evidence" value="ECO:0007669"/>
    <property type="project" value="UniProtKB-KW"/>
</dbReference>
<proteinExistence type="inferred from homology"/>